<dbReference type="Gene3D" id="2.70.98.70">
    <property type="match status" value="1"/>
</dbReference>
<keyword evidence="4" id="KW-1185">Reference proteome</keyword>
<feature type="domain" description="Heparinase II/III-like C-terminal" evidence="2">
    <location>
        <begin position="529"/>
        <end position="602"/>
    </location>
</feature>
<dbReference type="InterPro" id="IPR008929">
    <property type="entry name" value="Chondroitin_lyas"/>
</dbReference>
<organism evidence="3 4">
    <name type="scientific">Paenibacillus contaminans</name>
    <dbReference type="NCBI Taxonomy" id="450362"/>
    <lineage>
        <taxon>Bacteria</taxon>
        <taxon>Bacillati</taxon>
        <taxon>Bacillota</taxon>
        <taxon>Bacilli</taxon>
        <taxon>Bacillales</taxon>
        <taxon>Paenibacillaceae</taxon>
        <taxon>Paenibacillus</taxon>
    </lineage>
</organism>
<dbReference type="Gene3D" id="1.50.10.100">
    <property type="entry name" value="Chondroitin AC/alginate lyase"/>
    <property type="match status" value="1"/>
</dbReference>
<dbReference type="AlphaFoldDB" id="A0A329MYY9"/>
<dbReference type="Proteomes" id="UP000250369">
    <property type="component" value="Unassembled WGS sequence"/>
</dbReference>
<dbReference type="RefSeq" id="WP_113029523.1">
    <property type="nucleotide sequence ID" value="NZ_QMFB01000001.1"/>
</dbReference>
<evidence type="ECO:0000313" key="3">
    <source>
        <dbReference type="EMBL" id="RAV23413.1"/>
    </source>
</evidence>
<proteinExistence type="predicted"/>
<evidence type="ECO:0000259" key="2">
    <source>
        <dbReference type="Pfam" id="PF07940"/>
    </source>
</evidence>
<gene>
    <name evidence="3" type="ORF">DQG23_04270</name>
</gene>
<dbReference type="GO" id="GO:0016829">
    <property type="term" value="F:lyase activity"/>
    <property type="evidence" value="ECO:0007669"/>
    <property type="project" value="InterPro"/>
</dbReference>
<dbReference type="Pfam" id="PF07940">
    <property type="entry name" value="Hepar_II_III_C"/>
    <property type="match status" value="1"/>
</dbReference>
<dbReference type="OrthoDB" id="2491499at2"/>
<dbReference type="EMBL" id="QMFB01000001">
    <property type="protein sequence ID" value="RAV23413.1"/>
    <property type="molecule type" value="Genomic_DNA"/>
</dbReference>
<comment type="subcellular location">
    <subcellularLocation>
        <location evidence="1">Cell envelope</location>
    </subcellularLocation>
</comment>
<dbReference type="InterPro" id="IPR012480">
    <property type="entry name" value="Hepar_II_III_C"/>
</dbReference>
<protein>
    <recommendedName>
        <fullName evidence="2">Heparinase II/III-like C-terminal domain-containing protein</fullName>
    </recommendedName>
</protein>
<comment type="caution">
    <text evidence="3">The sequence shown here is derived from an EMBL/GenBank/DDBJ whole genome shotgun (WGS) entry which is preliminary data.</text>
</comment>
<accession>A0A329MYY9</accession>
<name>A0A329MYY9_9BACL</name>
<evidence type="ECO:0000313" key="4">
    <source>
        <dbReference type="Proteomes" id="UP000250369"/>
    </source>
</evidence>
<dbReference type="GO" id="GO:0030313">
    <property type="term" value="C:cell envelope"/>
    <property type="evidence" value="ECO:0007669"/>
    <property type="project" value="UniProtKB-SubCell"/>
</dbReference>
<evidence type="ECO:0000256" key="1">
    <source>
        <dbReference type="ARBA" id="ARBA00004196"/>
    </source>
</evidence>
<reference evidence="3 4" key="1">
    <citation type="journal article" date="2009" name="Int. J. Syst. Evol. Microbiol.">
        <title>Paenibacillus contaminans sp. nov., isolated from a contaminated laboratory plate.</title>
        <authorList>
            <person name="Chou J.H."/>
            <person name="Lee J.H."/>
            <person name="Lin M.C."/>
            <person name="Chang P.S."/>
            <person name="Arun A.B."/>
            <person name="Young C.C."/>
            <person name="Chen W.M."/>
        </authorList>
    </citation>
    <scope>NUCLEOTIDE SEQUENCE [LARGE SCALE GENOMIC DNA]</scope>
    <source>
        <strain evidence="3 4">CKOBP-6</strain>
    </source>
</reference>
<sequence>MKTTSVFFPSSVLQTIWRNCESDPDMLEVRRRYVEFAAYWRRLPDDTLWRFMFGPTIRRSWMVWSSGFCPSCRNDVPMYNWVMDAVRHPWKTACPHCKEQFPKNDFYRYYTSGLDRQGIFDVDRADRSLLYNIEHPDPDDPLHLFGVDDGEGYVDEATGNRWRFIGSYLIYGQWKQLVIDGIVKLASAYTVTGDRTYARKAAILLDRVADVYPTFDFGKQGVMYEGPAYRGYVSTWHDACQETQDIALAYDQIVEAVRDDVELIRFLSVKAADAGLANKKDSFAQIQQNIENGILRDALANRDKVFSNYPRTEVCLSLIEAIIGWPENKPHIIQSFGEIVKQSTAIDGVTGEKGLASYSAGVIQTFAAFLSWYDRLDPSFLSTALQKHPQLKQTFRFFLDVWCLGGRYYPHVGDTGEFAKPNSAYVGAAMQTEYSLAPSMFTFFWRLYRLTGDVDYVRLIARCAEDAPDKLPFDLTAPDAGRIRLEIGRILEEHGTGMKQSSINKEQWHLAILRSGMKDDERALWMQYDSGGAHGHHNGLTIGLFAKGLDLLPDFGYPPVHYGKGWEDPKAVWYRMSAAHNTVVIDGKNDRFGGAGKTSLWLDAACCKAIGVRGEDLTENTSRYDRTVALIDISESDCYVFDSFRVAGGSDHAKFVYAQAGEISTDGLTLTPDADYGFDALLREFRTDRAAAPGWNADWKIEDMHGVLPVGGADVHLRYTDLTTGASASTAEAWLNAGGFDKKRERWIPNVVVRKRSDGQCLTSHFLSVLEPYAGSSGLRSIRRLQLIAADGIAANDTDAAVAIALADGRNDFIISLEAGMVRDGGDETPSAFVHVNGEVIFFGGELCFIRLDAEGIERIVLGNAKQLRIGDRCEVVCFAPQVEIARVDGVLRVVLGEAIIEMK</sequence>